<evidence type="ECO:0000256" key="12">
    <source>
        <dbReference type="ARBA" id="ARBA00041185"/>
    </source>
</evidence>
<keyword evidence="3" id="KW-0808">Transferase</keyword>
<evidence type="ECO:0000256" key="4">
    <source>
        <dbReference type="ARBA" id="ARBA00022692"/>
    </source>
</evidence>
<feature type="transmembrane region" description="Helical" evidence="16">
    <location>
        <begin position="7"/>
        <end position="28"/>
    </location>
</feature>
<dbReference type="Proteomes" id="UP000006036">
    <property type="component" value="Chromosome 1"/>
</dbReference>
<evidence type="ECO:0000256" key="16">
    <source>
        <dbReference type="SAM" id="Phobius"/>
    </source>
</evidence>
<feature type="transmembrane region" description="Helical" evidence="16">
    <location>
        <begin position="325"/>
        <end position="347"/>
    </location>
</feature>
<accession>A0AAI8QGR8</accession>
<feature type="transmembrane region" description="Helical" evidence="16">
    <location>
        <begin position="169"/>
        <end position="185"/>
    </location>
</feature>
<reference evidence="17 18" key="1">
    <citation type="journal article" date="2012" name="J. Bacteriol.">
        <title>Complete Genome Sequence of Helicobacter cinaedi Type Strain ATCC BAA-847.</title>
        <authorList>
            <person name="Miyoshi-Akiyama T."/>
            <person name="Takeshita N."/>
            <person name="Ohmagari N."/>
            <person name="Kirikae T."/>
        </authorList>
    </citation>
    <scope>NUCLEOTIDE SEQUENCE [LARGE SCALE GENOMIC DNA]</scope>
    <source>
        <strain evidence="17 18">ATCC BAA-847</strain>
    </source>
</reference>
<evidence type="ECO:0000256" key="3">
    <source>
        <dbReference type="ARBA" id="ARBA00022679"/>
    </source>
</evidence>
<keyword evidence="5" id="KW-0133">Cell shape</keyword>
<dbReference type="InterPro" id="IPR001182">
    <property type="entry name" value="FtsW/RodA"/>
</dbReference>
<dbReference type="GO" id="GO:0032153">
    <property type="term" value="C:cell division site"/>
    <property type="evidence" value="ECO:0007669"/>
    <property type="project" value="TreeGrafter"/>
</dbReference>
<feature type="transmembrane region" description="Helical" evidence="16">
    <location>
        <begin position="40"/>
        <end position="57"/>
    </location>
</feature>
<feature type="transmembrane region" description="Helical" evidence="16">
    <location>
        <begin position="100"/>
        <end position="124"/>
    </location>
</feature>
<evidence type="ECO:0000256" key="2">
    <source>
        <dbReference type="ARBA" id="ARBA00022676"/>
    </source>
</evidence>
<organism evidence="17 18">
    <name type="scientific">Helicobacter cinaedi CCUG 18818 = ATCC BAA-847</name>
    <dbReference type="NCBI Taxonomy" id="537971"/>
    <lineage>
        <taxon>Bacteria</taxon>
        <taxon>Pseudomonadati</taxon>
        <taxon>Campylobacterota</taxon>
        <taxon>Epsilonproteobacteria</taxon>
        <taxon>Campylobacterales</taxon>
        <taxon>Helicobacteraceae</taxon>
        <taxon>Helicobacter</taxon>
    </lineage>
</organism>
<feature type="transmembrane region" description="Helical" evidence="16">
    <location>
        <begin position="69"/>
        <end position="88"/>
    </location>
</feature>
<gene>
    <name evidence="17" type="primary">ftsW_2</name>
    <name evidence="17" type="ORF">HCBAA847_0740</name>
</gene>
<dbReference type="AlphaFoldDB" id="A0AAI8QGR8"/>
<evidence type="ECO:0000313" key="17">
    <source>
        <dbReference type="EMBL" id="BAM31978.1"/>
    </source>
</evidence>
<evidence type="ECO:0000256" key="11">
    <source>
        <dbReference type="ARBA" id="ARBA00038053"/>
    </source>
</evidence>
<comment type="subcellular location">
    <subcellularLocation>
        <location evidence="1">Membrane</location>
        <topology evidence="1">Multi-pass membrane protein</topology>
    </subcellularLocation>
</comment>
<keyword evidence="6" id="KW-0573">Peptidoglycan synthesis</keyword>
<dbReference type="PANTHER" id="PTHR30474">
    <property type="entry name" value="CELL CYCLE PROTEIN"/>
    <property type="match status" value="1"/>
</dbReference>
<feature type="transmembrane region" description="Helical" evidence="16">
    <location>
        <begin position="359"/>
        <end position="380"/>
    </location>
</feature>
<dbReference type="GO" id="GO:0005886">
    <property type="term" value="C:plasma membrane"/>
    <property type="evidence" value="ECO:0007669"/>
    <property type="project" value="TreeGrafter"/>
</dbReference>
<keyword evidence="17" id="KW-0132">Cell division</keyword>
<evidence type="ECO:0000256" key="13">
    <source>
        <dbReference type="ARBA" id="ARBA00041418"/>
    </source>
</evidence>
<keyword evidence="7 16" id="KW-1133">Transmembrane helix</keyword>
<keyword evidence="8 16" id="KW-0472">Membrane</keyword>
<dbReference type="PANTHER" id="PTHR30474:SF2">
    <property type="entry name" value="PEPTIDOGLYCAN GLYCOSYLTRANSFERASE FTSW-RELATED"/>
    <property type="match status" value="1"/>
</dbReference>
<evidence type="ECO:0000256" key="1">
    <source>
        <dbReference type="ARBA" id="ARBA00004141"/>
    </source>
</evidence>
<keyword evidence="2" id="KW-0328">Glycosyltransferase</keyword>
<evidence type="ECO:0000256" key="5">
    <source>
        <dbReference type="ARBA" id="ARBA00022960"/>
    </source>
</evidence>
<dbReference type="GO" id="GO:0008955">
    <property type="term" value="F:peptidoglycan glycosyltransferase activity"/>
    <property type="evidence" value="ECO:0007669"/>
    <property type="project" value="UniProtKB-EC"/>
</dbReference>
<feature type="transmembrane region" description="Helical" evidence="16">
    <location>
        <begin position="293"/>
        <end position="313"/>
    </location>
</feature>
<name>A0AAI8QGR8_9HELI</name>
<dbReference type="RefSeq" id="WP_015453359.1">
    <property type="nucleotide sequence ID" value="NC_020555.1"/>
</dbReference>
<feature type="transmembrane region" description="Helical" evidence="16">
    <location>
        <begin position="145"/>
        <end position="163"/>
    </location>
</feature>
<proteinExistence type="inferred from homology"/>
<dbReference type="InterPro" id="IPR018365">
    <property type="entry name" value="Cell_cycle_FtsW-rel_CS"/>
</dbReference>
<evidence type="ECO:0000256" key="14">
    <source>
        <dbReference type="ARBA" id="ARBA00044770"/>
    </source>
</evidence>
<keyword evidence="4 16" id="KW-0812">Transmembrane</keyword>
<dbReference type="GO" id="GO:0015648">
    <property type="term" value="F:lipid-linked peptidoglycan transporter activity"/>
    <property type="evidence" value="ECO:0007669"/>
    <property type="project" value="TreeGrafter"/>
</dbReference>
<evidence type="ECO:0000256" key="15">
    <source>
        <dbReference type="ARBA" id="ARBA00049902"/>
    </source>
</evidence>
<evidence type="ECO:0000256" key="6">
    <source>
        <dbReference type="ARBA" id="ARBA00022984"/>
    </source>
</evidence>
<dbReference type="GO" id="GO:0051301">
    <property type="term" value="P:cell division"/>
    <property type="evidence" value="ECO:0007669"/>
    <property type="project" value="UniProtKB-KW"/>
</dbReference>
<evidence type="ECO:0000313" key="18">
    <source>
        <dbReference type="Proteomes" id="UP000006036"/>
    </source>
</evidence>
<dbReference type="GO" id="GO:0008360">
    <property type="term" value="P:regulation of cell shape"/>
    <property type="evidence" value="ECO:0007669"/>
    <property type="project" value="UniProtKB-KW"/>
</dbReference>
<dbReference type="KEGG" id="hcb:HCBAA847_0740"/>
<evidence type="ECO:0000256" key="7">
    <source>
        <dbReference type="ARBA" id="ARBA00022989"/>
    </source>
</evidence>
<evidence type="ECO:0000256" key="9">
    <source>
        <dbReference type="ARBA" id="ARBA00032370"/>
    </source>
</evidence>
<dbReference type="EC" id="2.4.99.28" evidence="14"/>
<protein>
    <recommendedName>
        <fullName evidence="12">Probable peptidoglycan glycosyltransferase FtsW</fullName>
        <ecNumber evidence="14">2.4.99.28</ecNumber>
    </recommendedName>
    <alternativeName>
        <fullName evidence="13">Cell division protein FtsW</fullName>
    </alternativeName>
    <alternativeName>
        <fullName evidence="10">Cell wall polymerase</fullName>
    </alternativeName>
    <alternativeName>
        <fullName evidence="9">Peptidoglycan polymerase</fullName>
    </alternativeName>
</protein>
<keyword evidence="17" id="KW-0131">Cell cycle</keyword>
<comment type="catalytic activity">
    <reaction evidence="15">
        <text>[GlcNAc-(1-&gt;4)-Mur2Ac(oyl-L-Ala-gamma-D-Glu-L-Lys-D-Ala-D-Ala)](n)-di-trans,octa-cis-undecaprenyl diphosphate + beta-D-GlcNAc-(1-&gt;4)-Mur2Ac(oyl-L-Ala-gamma-D-Glu-L-Lys-D-Ala-D-Ala)-di-trans,octa-cis-undecaprenyl diphosphate = [GlcNAc-(1-&gt;4)-Mur2Ac(oyl-L-Ala-gamma-D-Glu-L-Lys-D-Ala-D-Ala)](n+1)-di-trans,octa-cis-undecaprenyl diphosphate + di-trans,octa-cis-undecaprenyl diphosphate + H(+)</text>
        <dbReference type="Rhea" id="RHEA:23708"/>
        <dbReference type="Rhea" id="RHEA-COMP:9602"/>
        <dbReference type="Rhea" id="RHEA-COMP:9603"/>
        <dbReference type="ChEBI" id="CHEBI:15378"/>
        <dbReference type="ChEBI" id="CHEBI:58405"/>
        <dbReference type="ChEBI" id="CHEBI:60033"/>
        <dbReference type="ChEBI" id="CHEBI:78435"/>
        <dbReference type="EC" id="2.4.99.28"/>
    </reaction>
</comment>
<dbReference type="Pfam" id="PF01098">
    <property type="entry name" value="FTSW_RODA_SPOVE"/>
    <property type="match status" value="1"/>
</dbReference>
<evidence type="ECO:0000256" key="8">
    <source>
        <dbReference type="ARBA" id="ARBA00023136"/>
    </source>
</evidence>
<evidence type="ECO:0000256" key="10">
    <source>
        <dbReference type="ARBA" id="ARBA00033270"/>
    </source>
</evidence>
<sequence length="403" mass="43858">MADSRLFYAVTLLSCIGAVMSYSLAAYITSHNGYTHFHFFIRQIIAVICGILLMWGLSKLNVEAHFKRIGVAIFLLSIILMVGMHFLPQSFVSSAGGAKRWIRLSFISLAPSELFKIGFVYFLAWSFSRKFVSNVHLSIKDEIRIFIPYLLLLIVAVVLIAVLQNDLGQVILLALTLGVMLLFAGGSLRLLGIIFLGTISTAFLAIITSPHRILRVKSWWASAQDSVLALLPQGWAENLRVSGLPEPYQIYHATNAMSNGGFFGSGLAEGSIKLGFLSDVHTDIILAGITEELGFLGLFGIMLLFGYILLLLFRIANRAANKMCYLFCIGVGLLIGFSLIINAFGISGITPVKGIAVPFLSYGGSSLIANCIAIGLVLAISKSQPQTQISSHQTSLLRSKNES</sequence>
<dbReference type="GO" id="GO:0009252">
    <property type="term" value="P:peptidoglycan biosynthetic process"/>
    <property type="evidence" value="ECO:0007669"/>
    <property type="project" value="UniProtKB-KW"/>
</dbReference>
<comment type="similarity">
    <text evidence="11">Belongs to the SEDS family. FtsW subfamily.</text>
</comment>
<feature type="transmembrane region" description="Helical" evidence="16">
    <location>
        <begin position="190"/>
        <end position="209"/>
    </location>
</feature>
<dbReference type="EMBL" id="AP012492">
    <property type="protein sequence ID" value="BAM31978.1"/>
    <property type="molecule type" value="Genomic_DNA"/>
</dbReference>
<dbReference type="PROSITE" id="PS00428">
    <property type="entry name" value="FTSW_RODA_SPOVE"/>
    <property type="match status" value="1"/>
</dbReference>